<protein>
    <submittedName>
        <fullName evidence="9">Efflux RND transporter periplasmic adaptor subunit</fullName>
    </submittedName>
</protein>
<evidence type="ECO:0000259" key="7">
    <source>
        <dbReference type="Pfam" id="PF25944"/>
    </source>
</evidence>
<dbReference type="Proteomes" id="UP000315252">
    <property type="component" value="Unassembled WGS sequence"/>
</dbReference>
<dbReference type="InterPro" id="IPR058625">
    <property type="entry name" value="MdtA-like_BSH"/>
</dbReference>
<organism evidence="9 10">
    <name type="scientific">Denitrobaculum tricleocarpae</name>
    <dbReference type="NCBI Taxonomy" id="2591009"/>
    <lineage>
        <taxon>Bacteria</taxon>
        <taxon>Pseudomonadati</taxon>
        <taxon>Pseudomonadota</taxon>
        <taxon>Alphaproteobacteria</taxon>
        <taxon>Rhodospirillales</taxon>
        <taxon>Rhodospirillaceae</taxon>
        <taxon>Denitrobaculum</taxon>
    </lineage>
</organism>
<evidence type="ECO:0000313" key="10">
    <source>
        <dbReference type="Proteomes" id="UP000315252"/>
    </source>
</evidence>
<feature type="compositionally biased region" description="Basic and acidic residues" evidence="4">
    <location>
        <begin position="1"/>
        <end position="12"/>
    </location>
</feature>
<dbReference type="GO" id="GO:0022857">
    <property type="term" value="F:transmembrane transporter activity"/>
    <property type="evidence" value="ECO:0007669"/>
    <property type="project" value="InterPro"/>
</dbReference>
<dbReference type="Gene3D" id="2.40.30.170">
    <property type="match status" value="1"/>
</dbReference>
<dbReference type="EMBL" id="VHSH01000002">
    <property type="protein sequence ID" value="TQV81923.1"/>
    <property type="molecule type" value="Genomic_DNA"/>
</dbReference>
<evidence type="ECO:0000259" key="6">
    <source>
        <dbReference type="Pfam" id="PF25917"/>
    </source>
</evidence>
<dbReference type="SUPFAM" id="SSF111369">
    <property type="entry name" value="HlyD-like secretion proteins"/>
    <property type="match status" value="1"/>
</dbReference>
<feature type="region of interest" description="Disordered" evidence="4">
    <location>
        <begin position="398"/>
        <end position="425"/>
    </location>
</feature>
<feature type="compositionally biased region" description="Polar residues" evidence="4">
    <location>
        <begin position="15"/>
        <end position="27"/>
    </location>
</feature>
<dbReference type="PANTHER" id="PTHR30158:SF24">
    <property type="entry name" value="HLYD FAMILY SECRETION PROTEIN"/>
    <property type="match status" value="1"/>
</dbReference>
<accession>A0A545TXH4</accession>
<comment type="caution">
    <text evidence="9">The sequence shown here is derived from an EMBL/GenBank/DDBJ whole genome shotgun (WGS) entry which is preliminary data.</text>
</comment>
<feature type="domain" description="Multidrug resistance protein MdtA-like barrel-sandwich hybrid" evidence="6">
    <location>
        <begin position="93"/>
        <end position="234"/>
    </location>
</feature>
<feature type="coiled-coil region" evidence="3">
    <location>
        <begin position="133"/>
        <end position="160"/>
    </location>
</feature>
<evidence type="ECO:0000256" key="2">
    <source>
        <dbReference type="ARBA" id="ARBA00009477"/>
    </source>
</evidence>
<evidence type="ECO:0000259" key="8">
    <source>
        <dbReference type="Pfam" id="PF25967"/>
    </source>
</evidence>
<dbReference type="Pfam" id="PF25917">
    <property type="entry name" value="BSH_RND"/>
    <property type="match status" value="1"/>
</dbReference>
<dbReference type="InterPro" id="IPR006143">
    <property type="entry name" value="RND_pump_MFP"/>
</dbReference>
<evidence type="ECO:0000256" key="4">
    <source>
        <dbReference type="SAM" id="MobiDB-lite"/>
    </source>
</evidence>
<dbReference type="Pfam" id="PF25967">
    <property type="entry name" value="RND-MFP_C"/>
    <property type="match status" value="1"/>
</dbReference>
<dbReference type="InterPro" id="IPR058627">
    <property type="entry name" value="MdtA-like_C"/>
</dbReference>
<dbReference type="NCBIfam" id="TIGR01730">
    <property type="entry name" value="RND_mfp"/>
    <property type="match status" value="1"/>
</dbReference>
<dbReference type="Gene3D" id="1.10.287.470">
    <property type="entry name" value="Helix hairpin bin"/>
    <property type="match status" value="1"/>
</dbReference>
<keyword evidence="10" id="KW-1185">Reference proteome</keyword>
<evidence type="ECO:0000259" key="5">
    <source>
        <dbReference type="Pfam" id="PF25876"/>
    </source>
</evidence>
<dbReference type="Gene3D" id="2.40.420.20">
    <property type="match status" value="1"/>
</dbReference>
<feature type="domain" description="Multidrug resistance protein MdtA-like C-terminal permuted SH3" evidence="8">
    <location>
        <begin position="338"/>
        <end position="396"/>
    </location>
</feature>
<dbReference type="Pfam" id="PF25876">
    <property type="entry name" value="HH_MFP_RND"/>
    <property type="match status" value="1"/>
</dbReference>
<dbReference type="GO" id="GO:0030313">
    <property type="term" value="C:cell envelope"/>
    <property type="evidence" value="ECO:0007669"/>
    <property type="project" value="UniProtKB-SubCell"/>
</dbReference>
<comment type="subcellular location">
    <subcellularLocation>
        <location evidence="1">Cell envelope</location>
    </subcellularLocation>
</comment>
<dbReference type="Pfam" id="PF25944">
    <property type="entry name" value="Beta-barrel_RND"/>
    <property type="match status" value="1"/>
</dbReference>
<feature type="domain" description="Multidrug resistance protein MdtA-like beta-barrel" evidence="7">
    <location>
        <begin position="241"/>
        <end position="328"/>
    </location>
</feature>
<dbReference type="OrthoDB" id="9816569at2"/>
<feature type="domain" description="Multidrug resistance protein MdtA-like alpha-helical hairpin" evidence="5">
    <location>
        <begin position="134"/>
        <end position="202"/>
    </location>
</feature>
<comment type="similarity">
    <text evidence="2">Belongs to the membrane fusion protein (MFP) (TC 8.A.1) family.</text>
</comment>
<gene>
    <name evidence="9" type="ORF">FKG95_06725</name>
</gene>
<proteinExistence type="inferred from homology"/>
<dbReference type="GO" id="GO:0005886">
    <property type="term" value="C:plasma membrane"/>
    <property type="evidence" value="ECO:0007669"/>
    <property type="project" value="TreeGrafter"/>
</dbReference>
<name>A0A545TXH4_9PROT</name>
<evidence type="ECO:0000256" key="1">
    <source>
        <dbReference type="ARBA" id="ARBA00004196"/>
    </source>
</evidence>
<dbReference type="PANTHER" id="PTHR30158">
    <property type="entry name" value="ACRA/E-RELATED COMPONENT OF DRUG EFFLUX TRANSPORTER"/>
    <property type="match status" value="1"/>
</dbReference>
<dbReference type="InterPro" id="IPR058624">
    <property type="entry name" value="MdtA-like_HH"/>
</dbReference>
<dbReference type="InterPro" id="IPR058626">
    <property type="entry name" value="MdtA-like_b-barrel"/>
</dbReference>
<keyword evidence="3" id="KW-0175">Coiled coil</keyword>
<evidence type="ECO:0000313" key="9">
    <source>
        <dbReference type="EMBL" id="TQV81923.1"/>
    </source>
</evidence>
<dbReference type="AlphaFoldDB" id="A0A545TXH4"/>
<feature type="region of interest" description="Disordered" evidence="4">
    <location>
        <begin position="1"/>
        <end position="27"/>
    </location>
</feature>
<sequence length="425" mass="46073">MSMQGEIEKMLDDGWTSSRSTGRTGQNTKKKFSFRLSARAALITVACAFAATLTTNAQAQQGTSAPPVTVAKPVVKEVVEWDEYTGRFEAVERVEIRARVSGYLDSVHFRDGEVVEKGALLYVIDPRPFEAAVVQAEAEIERANAELQFAAKELERGEQLLGNRTISRAQVDTRRSARNVAAAELKAARGAMQLAQLELEFTQIKAPITGRVSSTRVDVGNLVSGGTTQSTLLTTVVSLDPIYFVFDASEADFLKYARLNQAGSRASSRDANNPAYVRLMDETEWTRRGAMNFVDNELGAGSGTIRGRAVFDNPSGIITPGLFGRMRLLGSGEYTATLIPDEVILSDQSRKIVMTVDDEGTVVPKFVTLGPIIDGLRVVRNGLTGEDRVIVNGIQRARPGGKVTPELKPMPEQDTAAADSMTAPQ</sequence>
<reference evidence="9 10" key="1">
    <citation type="submission" date="2019-06" db="EMBL/GenBank/DDBJ databases">
        <title>Whole genome sequence for Rhodospirillaceae sp. R148.</title>
        <authorList>
            <person name="Wang G."/>
        </authorList>
    </citation>
    <scope>NUCLEOTIDE SEQUENCE [LARGE SCALE GENOMIC DNA]</scope>
    <source>
        <strain evidence="9 10">R148</strain>
    </source>
</reference>
<evidence type="ECO:0000256" key="3">
    <source>
        <dbReference type="SAM" id="Coils"/>
    </source>
</evidence>
<dbReference type="GO" id="GO:0046677">
    <property type="term" value="P:response to antibiotic"/>
    <property type="evidence" value="ECO:0007669"/>
    <property type="project" value="TreeGrafter"/>
</dbReference>
<dbReference type="Gene3D" id="2.40.50.100">
    <property type="match status" value="1"/>
</dbReference>